<dbReference type="EMBL" id="BAABWN010000002">
    <property type="protein sequence ID" value="GAA6167026.1"/>
    <property type="molecule type" value="Genomic_DNA"/>
</dbReference>
<protein>
    <recommendedName>
        <fullName evidence="3">Polymerase nucleotidyl transferase domain-containing protein</fullName>
    </recommendedName>
</protein>
<dbReference type="Gene3D" id="3.30.460.10">
    <property type="entry name" value="Beta Polymerase, domain 2"/>
    <property type="match status" value="1"/>
</dbReference>
<organism evidence="1 2">
    <name type="scientific">Sessilibacter corallicola</name>
    <dbReference type="NCBI Taxonomy" id="2904075"/>
    <lineage>
        <taxon>Bacteria</taxon>
        <taxon>Pseudomonadati</taxon>
        <taxon>Pseudomonadota</taxon>
        <taxon>Gammaproteobacteria</taxon>
        <taxon>Cellvibrionales</taxon>
        <taxon>Cellvibrionaceae</taxon>
        <taxon>Sessilibacter</taxon>
    </lineage>
</organism>
<dbReference type="RefSeq" id="WP_353301776.1">
    <property type="nucleotide sequence ID" value="NZ_BAABWN010000002.1"/>
</dbReference>
<evidence type="ECO:0000313" key="1">
    <source>
        <dbReference type="EMBL" id="GAA6167026.1"/>
    </source>
</evidence>
<comment type="caution">
    <text evidence="1">The sequence shown here is derived from an EMBL/GenBank/DDBJ whole genome shotgun (WGS) entry which is preliminary data.</text>
</comment>
<evidence type="ECO:0000313" key="2">
    <source>
        <dbReference type="Proteomes" id="UP001465153"/>
    </source>
</evidence>
<evidence type="ECO:0008006" key="3">
    <source>
        <dbReference type="Google" id="ProtNLM"/>
    </source>
</evidence>
<accession>A0ABQ0A5T7</accession>
<gene>
    <name evidence="1" type="ORF">NBRC116591_08360</name>
</gene>
<dbReference type="SUPFAM" id="SSF81301">
    <property type="entry name" value="Nucleotidyltransferase"/>
    <property type="match status" value="1"/>
</dbReference>
<dbReference type="Proteomes" id="UP001465153">
    <property type="component" value="Unassembled WGS sequence"/>
</dbReference>
<dbReference type="InterPro" id="IPR043519">
    <property type="entry name" value="NT_sf"/>
</dbReference>
<sequence length="290" mass="32452">MEVSVEVNASVAGKVQTQSSLFIELIDDFINSASALFADNCVSIYIMGSLSRGGFSEFASDIDLGIILTKVNSDTAAHIDSLVKTIRSNHPSINNNLSVFWGSVESINGDADGGRYPPFDRLDLIEHATLLLGKEVRDQLKLPTQKELEVSCVEFALEKLATSERTQEFCDCQRIANKGVVYVTKTILFPARFIYLLKSGVIAGNQESADYYVTNYLLGPDAILVNKGYEWRVNGFPERIDEVAECLQIGLVPLYVRFIDLYVDVVRNYGRDDLVQQLQSWKQKIELTRF</sequence>
<proteinExistence type="predicted"/>
<keyword evidence="2" id="KW-1185">Reference proteome</keyword>
<name>A0ABQ0A5T7_9GAMM</name>
<reference evidence="1 2" key="1">
    <citation type="submission" date="2024-04" db="EMBL/GenBank/DDBJ databases">
        <title>Draft genome sequence of Sessilibacter corallicola NBRC 116591.</title>
        <authorList>
            <person name="Miyakawa T."/>
            <person name="Kusuya Y."/>
            <person name="Miura T."/>
        </authorList>
    </citation>
    <scope>NUCLEOTIDE SEQUENCE [LARGE SCALE GENOMIC DNA]</scope>
    <source>
        <strain evidence="1 2">KU-00831-HH</strain>
    </source>
</reference>